<protein>
    <recommendedName>
        <fullName evidence="7">Glycogen [starch] synthase</fullName>
        <ecNumber evidence="7">2.4.1.11</ecNumber>
    </recommendedName>
</protein>
<dbReference type="PANTHER" id="PTHR10176">
    <property type="entry name" value="GLYCOGEN SYNTHASE"/>
    <property type="match status" value="1"/>
</dbReference>
<dbReference type="PANTHER" id="PTHR10176:SF3">
    <property type="entry name" value="GLYCOGEN [STARCH] SYNTHASE"/>
    <property type="match status" value="1"/>
</dbReference>
<keyword evidence="3 7" id="KW-0328">Glycosyltransferase</keyword>
<accession>A0A3P7Z7V8</accession>
<sequence length="194" mass="21328">MVFQVSQDPRCKDVTVIAFIIYPAAANSFNVDSLRGQAVCKQLKDTIAKIKENVAMRMFEESVRGRVPDPEELLLPAEKVQLKRCILAAKPGAPTSVCVCERPFVCVCTCGRAEPRRNGDDDDGDGEKEEEAAVLRRTMEPAVAGIVVNPSSFLVGGYHHNVCFEQVIMRLDDDDVHVVDEDVVDEGHTVPVCV</sequence>
<keyword evidence="4 7" id="KW-0808">Transferase</keyword>
<gene>
    <name evidence="8" type="ORF">HPBE_LOCUS13484</name>
</gene>
<evidence type="ECO:0000313" key="8">
    <source>
        <dbReference type="EMBL" id="VDO96361.1"/>
    </source>
</evidence>
<dbReference type="GO" id="GO:0004373">
    <property type="term" value="F:alpha-1,4-glucan glucosyltransferase (UDP-glucose donor) activity"/>
    <property type="evidence" value="ECO:0007669"/>
    <property type="project" value="UniProtKB-EC"/>
</dbReference>
<comment type="similarity">
    <text evidence="2 7">Belongs to the glycosyltransferase 3 family.</text>
</comment>
<proteinExistence type="inferred from homology"/>
<dbReference type="OrthoDB" id="6335297at2759"/>
<dbReference type="EMBL" id="UZAH01027940">
    <property type="protein sequence ID" value="VDO96361.1"/>
    <property type="molecule type" value="Genomic_DNA"/>
</dbReference>
<evidence type="ECO:0000256" key="4">
    <source>
        <dbReference type="ARBA" id="ARBA00022679"/>
    </source>
</evidence>
<comment type="catalytic activity">
    <reaction evidence="6">
        <text>[(1-&gt;4)-alpha-D-glucosyl](n) + UDP-alpha-D-glucose = [(1-&gt;4)-alpha-D-glucosyl](n+1) + UDP + H(+)</text>
        <dbReference type="Rhea" id="RHEA:18549"/>
        <dbReference type="Rhea" id="RHEA-COMP:9584"/>
        <dbReference type="Rhea" id="RHEA-COMP:9587"/>
        <dbReference type="ChEBI" id="CHEBI:15378"/>
        <dbReference type="ChEBI" id="CHEBI:15444"/>
        <dbReference type="ChEBI" id="CHEBI:58223"/>
        <dbReference type="ChEBI" id="CHEBI:58885"/>
        <dbReference type="EC" id="2.4.1.11"/>
    </reaction>
    <physiologicalReaction direction="left-to-right" evidence="6">
        <dbReference type="Rhea" id="RHEA:18550"/>
    </physiologicalReaction>
</comment>
<dbReference type="InterPro" id="IPR008631">
    <property type="entry name" value="Glycogen_synth"/>
</dbReference>
<dbReference type="Gene3D" id="6.10.260.10">
    <property type="match status" value="1"/>
</dbReference>
<organism evidence="8">
    <name type="scientific">Heligmosomoides polygyrus</name>
    <name type="common">Parasitic roundworm</name>
    <dbReference type="NCBI Taxonomy" id="6339"/>
    <lineage>
        <taxon>Eukaryota</taxon>
        <taxon>Metazoa</taxon>
        <taxon>Ecdysozoa</taxon>
        <taxon>Nematoda</taxon>
        <taxon>Chromadorea</taxon>
        <taxon>Rhabditida</taxon>
        <taxon>Rhabditina</taxon>
        <taxon>Rhabditomorpha</taxon>
        <taxon>Strongyloidea</taxon>
        <taxon>Heligmosomidae</taxon>
        <taxon>Heligmosomoides</taxon>
    </lineage>
</organism>
<evidence type="ECO:0000256" key="7">
    <source>
        <dbReference type="RuleBase" id="RU363104"/>
    </source>
</evidence>
<name>A0A3P7Z7V8_HELPZ</name>
<dbReference type="GO" id="GO:0005737">
    <property type="term" value="C:cytoplasm"/>
    <property type="evidence" value="ECO:0007669"/>
    <property type="project" value="TreeGrafter"/>
</dbReference>
<evidence type="ECO:0000256" key="5">
    <source>
        <dbReference type="ARBA" id="ARBA00023056"/>
    </source>
</evidence>
<dbReference type="Pfam" id="PF05693">
    <property type="entry name" value="Glycogen_syn"/>
    <property type="match status" value="1"/>
</dbReference>
<evidence type="ECO:0000256" key="6">
    <source>
        <dbReference type="ARBA" id="ARBA00047345"/>
    </source>
</evidence>
<reference evidence="8" key="1">
    <citation type="submission" date="2018-11" db="EMBL/GenBank/DDBJ databases">
        <authorList>
            <consortium name="Pathogen Informatics"/>
        </authorList>
    </citation>
    <scope>NUCLEOTIDE SEQUENCE [LARGE SCALE GENOMIC DNA]</scope>
</reference>
<dbReference type="EC" id="2.4.1.11" evidence="7"/>
<dbReference type="GO" id="GO:0005978">
    <property type="term" value="P:glycogen biosynthetic process"/>
    <property type="evidence" value="ECO:0007669"/>
    <property type="project" value="UniProtKB-UniPathway"/>
</dbReference>
<dbReference type="UniPathway" id="UPA00164"/>
<dbReference type="AlphaFoldDB" id="A0A3P7Z7V8"/>
<evidence type="ECO:0000256" key="3">
    <source>
        <dbReference type="ARBA" id="ARBA00022676"/>
    </source>
</evidence>
<comment type="function">
    <text evidence="7">Transfers the glycosyl residue from UDP-Glc to the non-reducing end of alpha-1,4-glucan.</text>
</comment>
<keyword evidence="5 7" id="KW-0320">Glycogen biosynthesis</keyword>
<comment type="pathway">
    <text evidence="1 7">Glycan biosynthesis; glycogen biosynthesis.</text>
</comment>
<evidence type="ECO:0000256" key="1">
    <source>
        <dbReference type="ARBA" id="ARBA00004964"/>
    </source>
</evidence>
<evidence type="ECO:0000256" key="2">
    <source>
        <dbReference type="ARBA" id="ARBA00010686"/>
    </source>
</evidence>